<evidence type="ECO:0000256" key="4">
    <source>
        <dbReference type="ARBA" id="ARBA00022692"/>
    </source>
</evidence>
<dbReference type="NCBIfam" id="TIGR04057">
    <property type="entry name" value="SusC_RagA_signa"/>
    <property type="match status" value="1"/>
</dbReference>
<comment type="similarity">
    <text evidence="8 9">Belongs to the TonB-dependent receptor family.</text>
</comment>
<dbReference type="PROSITE" id="PS52016">
    <property type="entry name" value="TONB_DEPENDENT_REC_3"/>
    <property type="match status" value="1"/>
</dbReference>
<keyword evidence="3 8" id="KW-1134">Transmembrane beta strand</keyword>
<evidence type="ECO:0000313" key="13">
    <source>
        <dbReference type="Proteomes" id="UP000094313"/>
    </source>
</evidence>
<keyword evidence="2 8" id="KW-0813">Transport</keyword>
<dbReference type="AlphaFoldDB" id="A0A1D7QQD2"/>
<accession>A0A1D7QQD2</accession>
<evidence type="ECO:0000256" key="6">
    <source>
        <dbReference type="ARBA" id="ARBA00023136"/>
    </source>
</evidence>
<dbReference type="Gene3D" id="2.170.130.10">
    <property type="entry name" value="TonB-dependent receptor, plug domain"/>
    <property type="match status" value="1"/>
</dbReference>
<dbReference type="InterPro" id="IPR012910">
    <property type="entry name" value="Plug_dom"/>
</dbReference>
<feature type="domain" description="TonB-dependent receptor-like beta-barrel" evidence="10">
    <location>
        <begin position="455"/>
        <end position="787"/>
    </location>
</feature>
<proteinExistence type="inferred from homology"/>
<dbReference type="InterPro" id="IPR000531">
    <property type="entry name" value="Beta-barrel_TonB"/>
</dbReference>
<evidence type="ECO:0000256" key="2">
    <source>
        <dbReference type="ARBA" id="ARBA00022448"/>
    </source>
</evidence>
<dbReference type="Gene3D" id="2.40.170.20">
    <property type="entry name" value="TonB-dependent receptor, beta-barrel domain"/>
    <property type="match status" value="1"/>
</dbReference>
<keyword evidence="6 8" id="KW-0472">Membrane</keyword>
<dbReference type="Pfam" id="PF07715">
    <property type="entry name" value="Plug"/>
    <property type="match status" value="1"/>
</dbReference>
<dbReference type="InterPro" id="IPR023996">
    <property type="entry name" value="TonB-dep_OMP_SusC/RagA"/>
</dbReference>
<evidence type="ECO:0000256" key="1">
    <source>
        <dbReference type="ARBA" id="ARBA00004571"/>
    </source>
</evidence>
<feature type="domain" description="TonB-dependent receptor plug" evidence="11">
    <location>
        <begin position="44"/>
        <end position="167"/>
    </location>
</feature>
<organism evidence="12 13">
    <name type="scientific">Pedobacter steynii</name>
    <dbReference type="NCBI Taxonomy" id="430522"/>
    <lineage>
        <taxon>Bacteria</taxon>
        <taxon>Pseudomonadati</taxon>
        <taxon>Bacteroidota</taxon>
        <taxon>Sphingobacteriia</taxon>
        <taxon>Sphingobacteriales</taxon>
        <taxon>Sphingobacteriaceae</taxon>
        <taxon>Pedobacter</taxon>
    </lineage>
</organism>
<dbReference type="InterPro" id="IPR023997">
    <property type="entry name" value="TonB-dep_OMP_SusC/RagA_CS"/>
</dbReference>
<keyword evidence="4 8" id="KW-0812">Transmembrane</keyword>
<evidence type="ECO:0000256" key="9">
    <source>
        <dbReference type="RuleBase" id="RU003357"/>
    </source>
</evidence>
<dbReference type="Proteomes" id="UP000094313">
    <property type="component" value="Chromosome"/>
</dbReference>
<keyword evidence="5 9" id="KW-0798">TonB box</keyword>
<comment type="subcellular location">
    <subcellularLocation>
        <location evidence="1 8">Cell outer membrane</location>
        <topology evidence="1 8">Multi-pass membrane protein</topology>
    </subcellularLocation>
</comment>
<protein>
    <recommendedName>
        <fullName evidence="14">TonB-linked outer membrane protein, SusC/RagA family</fullName>
    </recommendedName>
</protein>
<keyword evidence="13" id="KW-1185">Reference proteome</keyword>
<dbReference type="EMBL" id="CP017141">
    <property type="protein sequence ID" value="AOM80880.1"/>
    <property type="molecule type" value="Genomic_DNA"/>
</dbReference>
<gene>
    <name evidence="12" type="ORF">BFS30_19135</name>
</gene>
<reference evidence="12 13" key="1">
    <citation type="submission" date="2016-08" db="EMBL/GenBank/DDBJ databases">
        <authorList>
            <person name="Seilhamer J.J."/>
        </authorList>
    </citation>
    <scope>NUCLEOTIDE SEQUENCE [LARGE SCALE GENOMIC DNA]</scope>
    <source>
        <strain evidence="12 13">DX4</strain>
    </source>
</reference>
<dbReference type="KEGG" id="psty:BFS30_19135"/>
<evidence type="ECO:0000256" key="3">
    <source>
        <dbReference type="ARBA" id="ARBA00022452"/>
    </source>
</evidence>
<evidence type="ECO:0000259" key="11">
    <source>
        <dbReference type="Pfam" id="PF07715"/>
    </source>
</evidence>
<dbReference type="GO" id="GO:0009279">
    <property type="term" value="C:cell outer membrane"/>
    <property type="evidence" value="ECO:0007669"/>
    <property type="project" value="UniProtKB-SubCell"/>
</dbReference>
<evidence type="ECO:0000256" key="5">
    <source>
        <dbReference type="ARBA" id="ARBA00023077"/>
    </source>
</evidence>
<dbReference type="InterPro" id="IPR036942">
    <property type="entry name" value="Beta-barrel_TonB_sf"/>
</dbReference>
<sequence length="976" mass="107144">MEFSYIGYTAQTKAISGNVINVALQVNATELGEVIVVAYGTATKESYTGSVGVVKAADLKDRPVTSVDKALQGTVPGLVVKSASGQPGSVAQVRVRGVGSINSEASPLYVVDGVPMDTQGDISMLSASNNQTTNILSSLNSEDIESVTVLKDAASAALYGSRAANGVVIITTKKGKAGKTKIQAGATFGYSDLAVKQHKMLNASEYFKVYWDASYQGFIDAGQSPALATTNANAETIDILSVNPYNTPKPYAAQGVLSNGAALLYDTDWRKEVLRTGKNEDYNVSFSGGSETTKFYVSGGYFDQEGIALASSFKRYTAKANLENKATDFLTLGMYNTLSYTDQNAPSGGTNGSSLLGFTNNVSNVYPLYARNADGSIQYDTKGQPVYNFDNNMFKDYNPVYLSKEDKFSTQTARVLSSAFAEISFLKDFKFKSMFTVDYLTNRELLFYNMEHGDGVAVGGRASRFSARNLGLNITNTLNYSKSVDKHLFGFLAGHEASKTNYDLINAAGTGFPFPGVYELRSSSKAATADSYQTDYRNTGYFSRFNYSYDNKYFFSASIRRDASSVFGIDSKWGTFWSVGGAWRVKQEAFLQNVNWLTDLKLRANYGTVGNDKFISTNPELSRYASLDLYELGFNYNGQGGTSYNQLGNGKLQWERNTNTDVALEFRLFNIFNGEIVYYKRSSKDLLFAKPLSMITGFPSINTNLASLDNSGIEVGLNADAVTTKDFTWNVGLNFARNTNKITKLSQPEVIVGSKRYRVGVDIYRYYIEEYAGVDPANGNALWYKDQTDANGTTTKVTTSDYREATRYEQGSAFPKLTGAFNNRFTYKDFDLGFMVYFSLGGKIMDNNYQSLTGDGLSPGKQLSRDALNAWKNPGDNTNMPRFILSNNTLSNSRSTRYLFDATYARLKTVSLGYSLPKSLISKTGILQNARIYVMGENILTWAKHKGVDPEFDFDGVAGNEIPNVKTFSFGLNVGF</sequence>
<dbReference type="NCBIfam" id="TIGR04056">
    <property type="entry name" value="OMP_RagA_SusC"/>
    <property type="match status" value="1"/>
</dbReference>
<evidence type="ECO:0000256" key="8">
    <source>
        <dbReference type="PROSITE-ProRule" id="PRU01360"/>
    </source>
</evidence>
<dbReference type="InterPro" id="IPR039426">
    <property type="entry name" value="TonB-dep_rcpt-like"/>
</dbReference>
<dbReference type="InterPro" id="IPR037066">
    <property type="entry name" value="Plug_dom_sf"/>
</dbReference>
<evidence type="ECO:0000313" key="12">
    <source>
        <dbReference type="EMBL" id="AOM80880.1"/>
    </source>
</evidence>
<name>A0A1D7QQD2_9SPHI</name>
<evidence type="ECO:0000256" key="7">
    <source>
        <dbReference type="ARBA" id="ARBA00023237"/>
    </source>
</evidence>
<dbReference type="Pfam" id="PF00593">
    <property type="entry name" value="TonB_dep_Rec_b-barrel"/>
    <property type="match status" value="1"/>
</dbReference>
<keyword evidence="7 8" id="KW-0998">Cell outer membrane</keyword>
<dbReference type="SUPFAM" id="SSF56935">
    <property type="entry name" value="Porins"/>
    <property type="match status" value="1"/>
</dbReference>
<evidence type="ECO:0008006" key="14">
    <source>
        <dbReference type="Google" id="ProtNLM"/>
    </source>
</evidence>
<evidence type="ECO:0000259" key="10">
    <source>
        <dbReference type="Pfam" id="PF00593"/>
    </source>
</evidence>